<evidence type="ECO:0000256" key="1">
    <source>
        <dbReference type="SAM" id="Phobius"/>
    </source>
</evidence>
<keyword evidence="1" id="KW-0472">Membrane</keyword>
<keyword evidence="1" id="KW-0812">Transmembrane</keyword>
<gene>
    <name evidence="2" type="ORF">AUP44_07560</name>
</gene>
<keyword evidence="1" id="KW-1133">Transmembrane helix</keyword>
<evidence type="ECO:0000313" key="3">
    <source>
        <dbReference type="Proteomes" id="UP000075787"/>
    </source>
</evidence>
<protein>
    <recommendedName>
        <fullName evidence="4">YeeE/YedE family protein</fullName>
    </recommendedName>
</protein>
<dbReference type="RefSeq" id="WP_062765425.1">
    <property type="nucleotide sequence ID" value="NZ_CP121045.1"/>
</dbReference>
<feature type="transmembrane region" description="Helical" evidence="1">
    <location>
        <begin position="85"/>
        <end position="111"/>
    </location>
</feature>
<feature type="transmembrane region" description="Helical" evidence="1">
    <location>
        <begin position="117"/>
        <end position="135"/>
    </location>
</feature>
<dbReference type="AlphaFoldDB" id="A0A162KPC2"/>
<dbReference type="OrthoDB" id="9790409at2"/>
<dbReference type="Proteomes" id="UP000075787">
    <property type="component" value="Unassembled WGS sequence"/>
</dbReference>
<dbReference type="EMBL" id="LPZR01000165">
    <property type="protein sequence ID" value="KYO51786.1"/>
    <property type="molecule type" value="Genomic_DNA"/>
</dbReference>
<comment type="caution">
    <text evidence="2">The sequence shown here is derived from an EMBL/GenBank/DDBJ whole genome shotgun (WGS) entry which is preliminary data.</text>
</comment>
<dbReference type="InterPro" id="IPR046513">
    <property type="entry name" value="DUF6691"/>
</dbReference>
<sequence>MLKLASGLITGLIFGAGLALAGMTDPAVVLGFLDVAGAWNPALAFVMGGAVIVTFIGFRILRGRRHPLLGTGFSWPTATAIDRRLVGGAAIFGIGWGLAGYCPGPAIASLAGGRIEVVIFVAAMLAGMIAARFISAAPASASPASASPTSAPPAALKR</sequence>
<name>A0A162KPC2_9PROT</name>
<feature type="transmembrane region" description="Helical" evidence="1">
    <location>
        <begin position="37"/>
        <end position="58"/>
    </location>
</feature>
<organism evidence="2 3">
    <name type="scientific">Tistrella mobilis</name>
    <dbReference type="NCBI Taxonomy" id="171437"/>
    <lineage>
        <taxon>Bacteria</taxon>
        <taxon>Pseudomonadati</taxon>
        <taxon>Pseudomonadota</taxon>
        <taxon>Alphaproteobacteria</taxon>
        <taxon>Geminicoccales</taxon>
        <taxon>Geminicoccaceae</taxon>
        <taxon>Tistrella</taxon>
    </lineage>
</organism>
<proteinExistence type="predicted"/>
<evidence type="ECO:0000313" key="2">
    <source>
        <dbReference type="EMBL" id="KYO51786.1"/>
    </source>
</evidence>
<dbReference type="Pfam" id="PF20398">
    <property type="entry name" value="DUF6691"/>
    <property type="match status" value="1"/>
</dbReference>
<reference evidence="2 3" key="1">
    <citation type="submission" date="2015-12" db="EMBL/GenBank/DDBJ databases">
        <title>Genome sequence of Tistrella mobilis MCCC 1A02139.</title>
        <authorList>
            <person name="Lu L."/>
            <person name="Lai Q."/>
            <person name="Shao Z."/>
            <person name="Qian P."/>
        </authorList>
    </citation>
    <scope>NUCLEOTIDE SEQUENCE [LARGE SCALE GENOMIC DNA]</scope>
    <source>
        <strain evidence="2 3">MCCC 1A02139</strain>
    </source>
</reference>
<dbReference type="GeneID" id="97242307"/>
<evidence type="ECO:0008006" key="4">
    <source>
        <dbReference type="Google" id="ProtNLM"/>
    </source>
</evidence>
<accession>A0A162KPC2</accession>